<dbReference type="SMART" id="SM00175">
    <property type="entry name" value="RAB"/>
    <property type="match status" value="1"/>
</dbReference>
<feature type="chain" id="PRO_5046455453" evidence="3">
    <location>
        <begin position="19"/>
        <end position="228"/>
    </location>
</feature>
<evidence type="ECO:0000313" key="5">
    <source>
        <dbReference type="RefSeq" id="XP_014650358.1"/>
    </source>
</evidence>
<dbReference type="PRINTS" id="PR00449">
    <property type="entry name" value="RASTRNSFRMNG"/>
</dbReference>
<dbReference type="Proteomes" id="UP000694910">
    <property type="component" value="Unplaced"/>
</dbReference>
<reference evidence="5" key="1">
    <citation type="submission" date="2025-08" db="UniProtKB">
        <authorList>
            <consortium name="RefSeq"/>
        </authorList>
    </citation>
    <scope>IDENTIFICATION</scope>
</reference>
<dbReference type="Pfam" id="PF00071">
    <property type="entry name" value="Ras"/>
    <property type="match status" value="1"/>
</dbReference>
<organism evidence="4 5">
    <name type="scientific">Ceratotherium simum simum</name>
    <name type="common">Southern white rhinoceros</name>
    <dbReference type="NCBI Taxonomy" id="73337"/>
    <lineage>
        <taxon>Eukaryota</taxon>
        <taxon>Metazoa</taxon>
        <taxon>Chordata</taxon>
        <taxon>Craniata</taxon>
        <taxon>Vertebrata</taxon>
        <taxon>Euteleostomi</taxon>
        <taxon>Mammalia</taxon>
        <taxon>Eutheria</taxon>
        <taxon>Laurasiatheria</taxon>
        <taxon>Perissodactyla</taxon>
        <taxon>Rhinocerotidae</taxon>
        <taxon>Ceratotherium</taxon>
    </lineage>
</organism>
<keyword evidence="3" id="KW-0732">Signal</keyword>
<accession>A0ABM1DEX7</accession>
<dbReference type="PROSITE" id="PS51421">
    <property type="entry name" value="RAS"/>
    <property type="match status" value="1"/>
</dbReference>
<dbReference type="SUPFAM" id="SSF52540">
    <property type="entry name" value="P-loop containing nucleoside triphosphate hydrolases"/>
    <property type="match status" value="1"/>
</dbReference>
<dbReference type="InterPro" id="IPR001806">
    <property type="entry name" value="Small_GTPase"/>
</dbReference>
<protein>
    <submittedName>
        <fullName evidence="5">Ras-related protein Rab-41</fullName>
    </submittedName>
</protein>
<dbReference type="Gene3D" id="3.40.50.300">
    <property type="entry name" value="P-loop containing nucleotide triphosphate hydrolases"/>
    <property type="match status" value="1"/>
</dbReference>
<keyword evidence="1" id="KW-0547">Nucleotide-binding</keyword>
<feature type="non-terminal residue" evidence="5">
    <location>
        <position position="1"/>
    </location>
</feature>
<feature type="signal peptide" evidence="3">
    <location>
        <begin position="1"/>
        <end position="18"/>
    </location>
</feature>
<dbReference type="InterPro" id="IPR050227">
    <property type="entry name" value="Rab"/>
</dbReference>
<dbReference type="InterPro" id="IPR027417">
    <property type="entry name" value="P-loop_NTPase"/>
</dbReference>
<evidence type="ECO:0000256" key="1">
    <source>
        <dbReference type="ARBA" id="ARBA00022741"/>
    </source>
</evidence>
<dbReference type="GeneID" id="101397960"/>
<dbReference type="SMART" id="SM00173">
    <property type="entry name" value="RAS"/>
    <property type="match status" value="1"/>
</dbReference>
<keyword evidence="2" id="KW-0342">GTP-binding</keyword>
<keyword evidence="4" id="KW-1185">Reference proteome</keyword>
<sequence length="228" mass="24998">PQAASATCLLVLYALAHTWPIVRLQRGNPLETVERPKYQSPHKSKAVFLGEQSGGGLGWALGVGICDSMEWSGGGSLGNQFPPRPGFDCACQLRDTVGLERFCSLTPSYIHDSTIAVVVYDIRNINSFKETDKRVEHVWAERGDNVVIMLVGNKTDLNNKRGVSAEEGEEKSRDLNMMFIGTSAKTTYNVNNVIPISLHDTSIALLSLANHHCLLFWITLTCPIVGRG</sequence>
<dbReference type="RefSeq" id="XP_014650358.1">
    <property type="nucleotide sequence ID" value="XM_014794872.1"/>
</dbReference>
<name>A0ABM1DEX7_CERSS</name>
<dbReference type="PROSITE" id="PS51419">
    <property type="entry name" value="RAB"/>
    <property type="match status" value="1"/>
</dbReference>
<evidence type="ECO:0000313" key="4">
    <source>
        <dbReference type="Proteomes" id="UP000694910"/>
    </source>
</evidence>
<evidence type="ECO:0000256" key="3">
    <source>
        <dbReference type="SAM" id="SignalP"/>
    </source>
</evidence>
<proteinExistence type="predicted"/>
<gene>
    <name evidence="5" type="primary">LOC101397960</name>
</gene>
<evidence type="ECO:0000256" key="2">
    <source>
        <dbReference type="ARBA" id="ARBA00023134"/>
    </source>
</evidence>
<dbReference type="PANTHER" id="PTHR47977">
    <property type="entry name" value="RAS-RELATED PROTEIN RAB"/>
    <property type="match status" value="1"/>
</dbReference>